<protein>
    <recommendedName>
        <fullName evidence="5">Putative metal-dependent hydrolase GCM10010917_39360</fullName>
        <ecNumber evidence="5">3.-.-.-</ecNumber>
    </recommendedName>
</protein>
<reference evidence="8" key="1">
    <citation type="journal article" date="2019" name="Int. J. Syst. Evol. Microbiol.">
        <title>The Global Catalogue of Microorganisms (GCM) 10K type strain sequencing project: providing services to taxonomists for standard genome sequencing and annotation.</title>
        <authorList>
            <consortium name="The Broad Institute Genomics Platform"/>
            <consortium name="The Broad Institute Genome Sequencing Center for Infectious Disease"/>
            <person name="Wu L."/>
            <person name="Ma J."/>
        </authorList>
    </citation>
    <scope>NUCLEOTIDE SEQUENCE [LARGE SCALE GENOMIC DNA]</scope>
    <source>
        <strain evidence="8">CGMCC 1.15044</strain>
    </source>
</reference>
<dbReference type="InterPro" id="IPR024775">
    <property type="entry name" value="DinB-like"/>
</dbReference>
<gene>
    <name evidence="7" type="primary">yfiT</name>
    <name evidence="7" type="ORF">GCM10010917_39360</name>
</gene>
<comment type="similarity">
    <text evidence="5">Belongs to the metal hydrolase YfiT family.</text>
</comment>
<evidence type="ECO:0000259" key="6">
    <source>
        <dbReference type="Pfam" id="PF12867"/>
    </source>
</evidence>
<proteinExistence type="inferred from homology"/>
<keyword evidence="4 5" id="KW-0862">Zinc</keyword>
<evidence type="ECO:0000256" key="2">
    <source>
        <dbReference type="ARBA" id="ARBA00022723"/>
    </source>
</evidence>
<keyword evidence="1 5" id="KW-0963">Cytoplasm</keyword>
<keyword evidence="8" id="KW-1185">Reference proteome</keyword>
<evidence type="ECO:0000256" key="4">
    <source>
        <dbReference type="ARBA" id="ARBA00022833"/>
    </source>
</evidence>
<evidence type="ECO:0000256" key="3">
    <source>
        <dbReference type="ARBA" id="ARBA00022801"/>
    </source>
</evidence>
<organism evidence="7 8">
    <name type="scientific">Paenibacillus physcomitrellae</name>
    <dbReference type="NCBI Taxonomy" id="1619311"/>
    <lineage>
        <taxon>Bacteria</taxon>
        <taxon>Bacillati</taxon>
        <taxon>Bacillota</taxon>
        <taxon>Bacilli</taxon>
        <taxon>Bacillales</taxon>
        <taxon>Paenibacillaceae</taxon>
        <taxon>Paenibacillus</taxon>
    </lineage>
</organism>
<comment type="function">
    <text evidence="5">Possible metal-dependent hydrolase.</text>
</comment>
<evidence type="ECO:0000313" key="8">
    <source>
        <dbReference type="Proteomes" id="UP000609323"/>
    </source>
</evidence>
<dbReference type="EMBL" id="BMHF01000021">
    <property type="protein sequence ID" value="GGA50248.1"/>
    <property type="molecule type" value="Genomic_DNA"/>
</dbReference>
<evidence type="ECO:0000313" key="7">
    <source>
        <dbReference type="EMBL" id="GGA50248.1"/>
    </source>
</evidence>
<feature type="binding site" evidence="5">
    <location>
        <position position="159"/>
    </location>
    <ligand>
        <name>Zn(2+)</name>
        <dbReference type="ChEBI" id="CHEBI:29105"/>
    </ligand>
</feature>
<name>A0ABQ1GUG3_9BACL</name>
<keyword evidence="3 5" id="KW-0378">Hydrolase</keyword>
<dbReference type="InterPro" id="IPR023774">
    <property type="entry name" value="Put_metal_dep_hydrolase_YfiT"/>
</dbReference>
<comment type="subcellular location">
    <subcellularLocation>
        <location evidence="5">Cytoplasm</location>
    </subcellularLocation>
</comment>
<comment type="subunit">
    <text evidence="5">Homodimer.</text>
</comment>
<dbReference type="SUPFAM" id="SSF109854">
    <property type="entry name" value="DinB/YfiT-like putative metalloenzymes"/>
    <property type="match status" value="1"/>
</dbReference>
<dbReference type="EC" id="3.-.-.-" evidence="5"/>
<dbReference type="NCBIfam" id="NF009807">
    <property type="entry name" value="PRK13291.1"/>
    <property type="match status" value="1"/>
</dbReference>
<feature type="binding site" evidence="5">
    <location>
        <position position="66"/>
    </location>
    <ligand>
        <name>Zn(2+)</name>
        <dbReference type="ChEBI" id="CHEBI:29105"/>
    </ligand>
</feature>
<feature type="binding site" evidence="5">
    <location>
        <position position="163"/>
    </location>
    <ligand>
        <name>Zn(2+)</name>
        <dbReference type="ChEBI" id="CHEBI:29105"/>
    </ligand>
</feature>
<dbReference type="GO" id="GO:0016787">
    <property type="term" value="F:hydrolase activity"/>
    <property type="evidence" value="ECO:0007669"/>
    <property type="project" value="UniProtKB-KW"/>
</dbReference>
<dbReference type="InterPro" id="IPR034660">
    <property type="entry name" value="DinB/YfiT-like"/>
</dbReference>
<evidence type="ECO:0000256" key="5">
    <source>
        <dbReference type="HAMAP-Rule" id="MF_01256"/>
    </source>
</evidence>
<dbReference type="HAMAP" id="MF_01256">
    <property type="entry name" value="YfiT_hydrol"/>
    <property type="match status" value="1"/>
</dbReference>
<dbReference type="Proteomes" id="UP000609323">
    <property type="component" value="Unassembled WGS sequence"/>
</dbReference>
<accession>A0ABQ1GUG3</accession>
<feature type="domain" description="DinB-like" evidence="6">
    <location>
        <begin position="30"/>
        <end position="167"/>
    </location>
</feature>
<dbReference type="RefSeq" id="WP_094094233.1">
    <property type="nucleotide sequence ID" value="NZ_BMHF01000021.1"/>
</dbReference>
<dbReference type="Gene3D" id="1.20.120.450">
    <property type="entry name" value="dinb family like domain"/>
    <property type="match status" value="1"/>
</dbReference>
<evidence type="ECO:0000256" key="1">
    <source>
        <dbReference type="ARBA" id="ARBA00022490"/>
    </source>
</evidence>
<comment type="caution">
    <text evidence="7">The sequence shown here is derived from an EMBL/GenBank/DDBJ whole genome shotgun (WGS) entry which is preliminary data.</text>
</comment>
<keyword evidence="2 5" id="KW-0479">Metal-binding</keyword>
<comment type="cofactor">
    <cofactor evidence="5">
        <name>Zn(2+)</name>
        <dbReference type="ChEBI" id="CHEBI:29105"/>
    </cofactor>
    <text evidence="5">Binds 1 zinc ion per subunit.</text>
</comment>
<dbReference type="Pfam" id="PF12867">
    <property type="entry name" value="DinB_2"/>
    <property type="match status" value="1"/>
</dbReference>
<sequence length="176" mass="20543">MEMDVRYPIGKFEWEGEISAEQRERWIQEIEELPGRLREAVAGLTPEQLRLPYRDGGWTITQVVHHLADSHMNSLIRFKLALTEDTPTIRPYYEDRWAELADGVSGQLELSLTLLEALHQKWVILLRSMHEEDFARSFLHPESGSLIRLDYGLGNYVWHGNHHLAHITGVRRRLPL</sequence>